<dbReference type="EMBL" id="JFBX01000805">
    <property type="protein sequence ID" value="KXH27800.1"/>
    <property type="molecule type" value="Genomic_DNA"/>
</dbReference>
<comment type="caution">
    <text evidence="2">The sequence shown here is derived from an EMBL/GenBank/DDBJ whole genome shotgun (WGS) entry which is preliminary data.</text>
</comment>
<dbReference type="InterPro" id="IPR052895">
    <property type="entry name" value="HetReg/Transcr_Mod"/>
</dbReference>
<feature type="domain" description="Heterokaryon incompatibility" evidence="1">
    <location>
        <begin position="54"/>
        <end position="217"/>
    </location>
</feature>
<evidence type="ECO:0000313" key="2">
    <source>
        <dbReference type="EMBL" id="KXH27800.1"/>
    </source>
</evidence>
<evidence type="ECO:0000259" key="1">
    <source>
        <dbReference type="Pfam" id="PF06985"/>
    </source>
</evidence>
<dbReference type="PANTHER" id="PTHR24148:SF64">
    <property type="entry name" value="HETEROKARYON INCOMPATIBILITY DOMAIN-CONTAINING PROTEIN"/>
    <property type="match status" value="1"/>
</dbReference>
<protein>
    <recommendedName>
        <fullName evidence="1">Heterokaryon incompatibility domain-containing protein</fullName>
    </recommendedName>
</protein>
<gene>
    <name evidence="2" type="ORF">CSIM01_06719</name>
</gene>
<reference evidence="2 3" key="1">
    <citation type="submission" date="2014-02" db="EMBL/GenBank/DDBJ databases">
        <title>The genome sequence of Colletotrichum simmondsii CBS122122.</title>
        <authorList>
            <person name="Baroncelli R."/>
            <person name="Thon M.R."/>
        </authorList>
    </citation>
    <scope>NUCLEOTIDE SEQUENCE [LARGE SCALE GENOMIC DNA]</scope>
    <source>
        <strain evidence="2 3">CBS122122</strain>
    </source>
</reference>
<sequence>MYEKQYDYGDCPIMHGEIRLMILKPDAHHSAEIVVQLRVVSIQEIIGNPQAFKYTALSHNWGSEDESKTVFVDASHGHGPQTVSMVNGFSTGAPKSLKKMERVNIKPNLYAFLQEFRLPDREVALWVDRICINQKDHKEKQSQVAIMGQVYSGAASVTIWLGPADKNAKTDRAMDFINLLLQDNMRNVFGDDYATDCLALLHLMCRPVFSRRWIIQELAVAKCVEVRCGSKTVKWRDFAFAASSLAGQLDHILKVIERNPSQGMSLVGIKEMNSLGAWNLVDALTNIFQRQVDGSIYAPRQGLESLVSSLSNFKTSDPRDTIYALLDLAAETCKLSLSNNLQQHQRIIRRCNPAPEPDYSIDLLHLYIKFTKWCIGESHSLDIICRRWALPELEQKLDEQYPELMKLPSWIKTVEESESRPRNEGLGGRKIANRLVGLPGNCCYNASNGHFPNVEFRRDKTPKPVEGSPPDILRAQSQIISDMNLTMTIGGRSIGVVSEFHPMHGGIIPSKVLLSLGHVPSTEPQNVPDAVWRTLVADRDVEGKAVPGWYRRACMECLSAVTDAGDIDTNAILQRCNPPTDLSAAYLKRVQAVCFDRNYIGCEGASGKNEKLVGIAPLDSKVCDVVCILFGCSVPCVLRPFWDARWRESQPTYYKLVGEAFVLGQMDGEALDGLTEEELTGEEFSLM</sequence>
<dbReference type="Pfam" id="PF06985">
    <property type="entry name" value="HET"/>
    <property type="match status" value="1"/>
</dbReference>
<dbReference type="AlphaFoldDB" id="A0A135RVS9"/>
<dbReference type="OrthoDB" id="3477286at2759"/>
<organism evidence="2 3">
    <name type="scientific">Colletotrichum simmondsii</name>
    <dbReference type="NCBI Taxonomy" id="703756"/>
    <lineage>
        <taxon>Eukaryota</taxon>
        <taxon>Fungi</taxon>
        <taxon>Dikarya</taxon>
        <taxon>Ascomycota</taxon>
        <taxon>Pezizomycotina</taxon>
        <taxon>Sordariomycetes</taxon>
        <taxon>Hypocreomycetidae</taxon>
        <taxon>Glomerellales</taxon>
        <taxon>Glomerellaceae</taxon>
        <taxon>Colletotrichum</taxon>
        <taxon>Colletotrichum acutatum species complex</taxon>
    </lineage>
</organism>
<dbReference type="InterPro" id="IPR010730">
    <property type="entry name" value="HET"/>
</dbReference>
<evidence type="ECO:0000313" key="3">
    <source>
        <dbReference type="Proteomes" id="UP000070328"/>
    </source>
</evidence>
<name>A0A135RVS9_9PEZI</name>
<dbReference type="PANTHER" id="PTHR24148">
    <property type="entry name" value="ANKYRIN REPEAT DOMAIN-CONTAINING PROTEIN 39 HOMOLOG-RELATED"/>
    <property type="match status" value="1"/>
</dbReference>
<accession>A0A135RVS9</accession>
<dbReference type="Proteomes" id="UP000070328">
    <property type="component" value="Unassembled WGS sequence"/>
</dbReference>
<keyword evidence="3" id="KW-1185">Reference proteome</keyword>
<proteinExistence type="predicted"/>